<name>A0A1J7I689_9PEZI</name>
<protein>
    <submittedName>
        <fullName evidence="2">Uncharacterized protein</fullName>
    </submittedName>
</protein>
<organism evidence="2 3">
    <name type="scientific">Coniochaeta ligniaria NRRL 30616</name>
    <dbReference type="NCBI Taxonomy" id="1408157"/>
    <lineage>
        <taxon>Eukaryota</taxon>
        <taxon>Fungi</taxon>
        <taxon>Dikarya</taxon>
        <taxon>Ascomycota</taxon>
        <taxon>Pezizomycotina</taxon>
        <taxon>Sordariomycetes</taxon>
        <taxon>Sordariomycetidae</taxon>
        <taxon>Coniochaetales</taxon>
        <taxon>Coniochaetaceae</taxon>
        <taxon>Coniochaeta</taxon>
    </lineage>
</organism>
<evidence type="ECO:0000313" key="3">
    <source>
        <dbReference type="Proteomes" id="UP000182658"/>
    </source>
</evidence>
<evidence type="ECO:0000313" key="2">
    <source>
        <dbReference type="EMBL" id="OIW23030.1"/>
    </source>
</evidence>
<dbReference type="EMBL" id="KV875109">
    <property type="protein sequence ID" value="OIW23030.1"/>
    <property type="molecule type" value="Genomic_DNA"/>
</dbReference>
<dbReference type="STRING" id="1408157.A0A1J7I689"/>
<evidence type="ECO:0000256" key="1">
    <source>
        <dbReference type="SAM" id="MobiDB-lite"/>
    </source>
</evidence>
<feature type="compositionally biased region" description="Basic and acidic residues" evidence="1">
    <location>
        <begin position="122"/>
        <end position="156"/>
    </location>
</feature>
<sequence length="285" mass="31162">MDETDDAPPSYTSVLTQPTSLTTVLNPLQSHLRTLPARIKHSTAMTHSAQADFDLDILSFILPHVEAFLLSSDIAAARAGVAQLVVVPGGAVPAPWALGEVEERRRVGEVVRVGRVDVAVGHDRKGKGEKGEKDGKGRDGGRDREFDDWGRWKDDGEAGEDEDEAAFWWRDEGMARRLAAYLQPKEQVKTERREVRAEVVQQQKDRKGLFGGWGRKAAEAKPAAAVPADARGPVGPALPETEGVSMTVRAKEVTFRKENEFGIWESMSGYGIVVTIRVRKTGGVV</sequence>
<feature type="region of interest" description="Disordered" evidence="1">
    <location>
        <begin position="122"/>
        <end position="162"/>
    </location>
</feature>
<dbReference type="InParanoid" id="A0A1J7I689"/>
<dbReference type="Proteomes" id="UP000182658">
    <property type="component" value="Unassembled WGS sequence"/>
</dbReference>
<dbReference type="OrthoDB" id="3526284at2759"/>
<reference evidence="2 3" key="1">
    <citation type="submission" date="2016-10" db="EMBL/GenBank/DDBJ databases">
        <title>Draft genome sequence of Coniochaeta ligniaria NRRL30616, a lignocellulolytic fungus for bioabatement of inhibitors in plant biomass hydrolysates.</title>
        <authorList>
            <consortium name="DOE Joint Genome Institute"/>
            <person name="Jimenez D.J."/>
            <person name="Hector R.E."/>
            <person name="Riley R."/>
            <person name="Sun H."/>
            <person name="Grigoriev I.V."/>
            <person name="Van Elsas J.D."/>
            <person name="Nichols N.N."/>
        </authorList>
    </citation>
    <scope>NUCLEOTIDE SEQUENCE [LARGE SCALE GENOMIC DNA]</scope>
    <source>
        <strain evidence="2 3">NRRL 30616</strain>
    </source>
</reference>
<gene>
    <name evidence="2" type="ORF">CONLIGDRAFT_657957</name>
</gene>
<proteinExistence type="predicted"/>
<dbReference type="AlphaFoldDB" id="A0A1J7I689"/>
<accession>A0A1J7I689</accession>
<keyword evidence="3" id="KW-1185">Reference proteome</keyword>